<comment type="caution">
    <text evidence="2">The sequence shown here is derived from an EMBL/GenBank/DDBJ whole genome shotgun (WGS) entry which is preliminary data.</text>
</comment>
<dbReference type="InterPro" id="IPR047798">
    <property type="entry name" value="BPSS1780-like"/>
</dbReference>
<evidence type="ECO:0000256" key="1">
    <source>
        <dbReference type="SAM" id="Phobius"/>
    </source>
</evidence>
<evidence type="ECO:0000313" key="2">
    <source>
        <dbReference type="EMBL" id="PUE01737.1"/>
    </source>
</evidence>
<name>A0A6N4DWN0_9GAMM</name>
<protein>
    <submittedName>
        <fullName evidence="2">Uncharacterized protein</fullName>
    </submittedName>
</protein>
<evidence type="ECO:0000313" key="3">
    <source>
        <dbReference type="Proteomes" id="UP000250928"/>
    </source>
</evidence>
<feature type="transmembrane region" description="Helical" evidence="1">
    <location>
        <begin position="260"/>
        <end position="288"/>
    </location>
</feature>
<keyword evidence="1" id="KW-0472">Membrane</keyword>
<dbReference type="EMBL" id="PQCO01000195">
    <property type="protein sequence ID" value="PUE01737.1"/>
    <property type="molecule type" value="Genomic_DNA"/>
</dbReference>
<dbReference type="AlphaFoldDB" id="A0A6N4DWN0"/>
<reference evidence="2 3" key="1">
    <citation type="submission" date="2018-01" db="EMBL/GenBank/DDBJ databases">
        <title>Novel co-symbiosis in the lucinid bivalve Phacoides pectinatus.</title>
        <authorList>
            <person name="Lim S.J."/>
            <person name="Davis B.G."/>
            <person name="Gill D.E."/>
            <person name="Engel A.S."/>
            <person name="Anderson L.C."/>
            <person name="Campbell B.J."/>
        </authorList>
    </citation>
    <scope>NUCLEOTIDE SEQUENCE [LARGE SCALE GENOMIC DNA]</scope>
    <source>
        <strain evidence="2">N3_P5</strain>
    </source>
</reference>
<proteinExistence type="predicted"/>
<dbReference type="Proteomes" id="UP000250928">
    <property type="component" value="Unassembled WGS sequence"/>
</dbReference>
<organism evidence="2 3">
    <name type="scientific">Candidatus Sedimenticola endophacoides</name>
    <dbReference type="NCBI Taxonomy" id="2548426"/>
    <lineage>
        <taxon>Bacteria</taxon>
        <taxon>Pseudomonadati</taxon>
        <taxon>Pseudomonadota</taxon>
        <taxon>Gammaproteobacteria</taxon>
        <taxon>Chromatiales</taxon>
        <taxon>Sedimenticolaceae</taxon>
        <taxon>Sedimenticola</taxon>
    </lineage>
</organism>
<dbReference type="NCBIfam" id="NF041043">
    <property type="entry name" value="BPSS1780_fam"/>
    <property type="match status" value="1"/>
</dbReference>
<feature type="transmembrane region" description="Helical" evidence="1">
    <location>
        <begin position="359"/>
        <end position="389"/>
    </location>
</feature>
<accession>A0A6N4DWN0</accession>
<feature type="transmembrane region" description="Helical" evidence="1">
    <location>
        <begin position="193"/>
        <end position="215"/>
    </location>
</feature>
<keyword evidence="1" id="KW-0812">Transmembrane</keyword>
<sequence>MGDQYRVVFSGRFTSEIDPEAFAGRFSERFGCGLEKARQLAAAGREVVMKRGIDEEQARKYQRALARMGMEVRIEPQEDVRQGAPADLKLAPMEENQEGVAEPAPDPVCPKCGSPDIRDDNCMGCGIIISKYRERQPEQMVHTHHEENPYQAPEADLQQAVDEGEPGDPRSVPAGHGWRWLKEGLGHFRANPLAWILALLAWLAISLVLSIIPLIGTIATTLLSAVVTGGYMIGCQAQERGEAFTVSHLFSGFHQNSGQLLLVGLLYLVGMVVIMFGVFALAGGAAFMMMGDPEAMQDPAAVEAMMSSFYLPLLLAMGLMIPLVMAYWFAPALVALDGLSAIAAMRLSFMGCLKNILPFLLYGLVLFLVMIIAVIPVGLGLLVAIPAMIASVYTGYRDIYYD</sequence>
<gene>
    <name evidence="2" type="ORF">C3L24_07425</name>
</gene>
<keyword evidence="1" id="KW-1133">Transmembrane helix</keyword>